<keyword evidence="1" id="KW-0732">Signal</keyword>
<feature type="signal peptide" evidence="1">
    <location>
        <begin position="1"/>
        <end position="21"/>
    </location>
</feature>
<accession>A0A6P4XIS6</accession>
<reference evidence="3" key="1">
    <citation type="submission" date="2025-08" db="UniProtKB">
        <authorList>
            <consortium name="RefSeq"/>
        </authorList>
    </citation>
    <scope>IDENTIFICATION</scope>
    <source>
        <tissue evidence="3">Gonad</tissue>
    </source>
</reference>
<dbReference type="GeneID" id="109463983"/>
<proteinExistence type="predicted"/>
<dbReference type="AlphaFoldDB" id="A0A6P4XIS6"/>
<feature type="chain" id="PRO_5028416765" evidence="1">
    <location>
        <begin position="22"/>
        <end position="113"/>
    </location>
</feature>
<dbReference type="KEGG" id="bbel:109463983"/>
<dbReference type="OrthoDB" id="5835829at2759"/>
<gene>
    <name evidence="3" type="primary">LOC109463983</name>
</gene>
<keyword evidence="2" id="KW-1185">Reference proteome</keyword>
<organism evidence="2 3">
    <name type="scientific">Branchiostoma belcheri</name>
    <name type="common">Amphioxus</name>
    <dbReference type="NCBI Taxonomy" id="7741"/>
    <lineage>
        <taxon>Eukaryota</taxon>
        <taxon>Metazoa</taxon>
        <taxon>Chordata</taxon>
        <taxon>Cephalochordata</taxon>
        <taxon>Leptocardii</taxon>
        <taxon>Amphioxiformes</taxon>
        <taxon>Branchiostomatidae</taxon>
        <taxon>Branchiostoma</taxon>
    </lineage>
</organism>
<name>A0A6P4XIS6_BRABE</name>
<evidence type="ECO:0000313" key="3">
    <source>
        <dbReference type="RefSeq" id="XP_019616460.1"/>
    </source>
</evidence>
<dbReference type="Proteomes" id="UP000515135">
    <property type="component" value="Unplaced"/>
</dbReference>
<dbReference type="RefSeq" id="XP_019616460.1">
    <property type="nucleotide sequence ID" value="XM_019760901.1"/>
</dbReference>
<dbReference type="SUPFAM" id="SSF53756">
    <property type="entry name" value="UDP-Glycosyltransferase/glycogen phosphorylase"/>
    <property type="match status" value="1"/>
</dbReference>
<evidence type="ECO:0000313" key="2">
    <source>
        <dbReference type="Proteomes" id="UP000515135"/>
    </source>
</evidence>
<protein>
    <submittedName>
        <fullName evidence="3">Uncharacterized protein LOC109463983</fullName>
    </submittedName>
</protein>
<evidence type="ECO:0000256" key="1">
    <source>
        <dbReference type="SAM" id="SignalP"/>
    </source>
</evidence>
<sequence>MSTGFHLFLAVAAILSQHVQSADILVATLTFGSPWLDVAKIAEVLASRGHDVTVLAHASQKSDLMRKWPNFRYETFGDPGKPPSVKEAIKTVPERIVGFRFNVFRAYSTVKKT</sequence>